<dbReference type="Proteomes" id="UP000322454">
    <property type="component" value="Unassembled WGS sequence"/>
</dbReference>
<evidence type="ECO:0000313" key="4">
    <source>
        <dbReference type="EMBL" id="RZV39294.1"/>
    </source>
</evidence>
<name>A0A520XDL1_9DELT</name>
<accession>A0A520XDL1</accession>
<proteinExistence type="predicted"/>
<dbReference type="Pfam" id="PF01555">
    <property type="entry name" value="N6_N4_Mtase"/>
    <property type="match status" value="1"/>
</dbReference>
<reference evidence="4 5" key="1">
    <citation type="submission" date="2019-01" db="EMBL/GenBank/DDBJ databases">
        <title>Insights into ecological role of a new deltaproteobacterial order Candidatus Sinidesulfobacterales (Sva0485) by metagenomics and metatranscriptomics.</title>
        <authorList>
            <person name="Tan S."/>
            <person name="Liu J."/>
            <person name="Fang Y."/>
            <person name="Hedlund B."/>
            <person name="Lian Z.-H."/>
            <person name="Huang L.-Y."/>
            <person name="Li J.-T."/>
            <person name="Huang L.-N."/>
            <person name="Li W.-J."/>
            <person name="Jiang H.-C."/>
            <person name="Dong H.-L."/>
            <person name="Shu W.-S."/>
        </authorList>
    </citation>
    <scope>NUCLEOTIDE SEQUENCE [LARGE SCALE GENOMIC DNA]</scope>
    <source>
        <strain evidence="4">AP4</strain>
    </source>
</reference>
<feature type="domain" description="DNA methylase N-4/N-6" evidence="3">
    <location>
        <begin position="136"/>
        <end position="216"/>
    </location>
</feature>
<evidence type="ECO:0000259" key="3">
    <source>
        <dbReference type="Pfam" id="PF01555"/>
    </source>
</evidence>
<dbReference type="EMBL" id="SHMQ01000011">
    <property type="protein sequence ID" value="RZV39294.1"/>
    <property type="molecule type" value="Genomic_DNA"/>
</dbReference>
<keyword evidence="2" id="KW-0808">Transferase</keyword>
<evidence type="ECO:0000256" key="2">
    <source>
        <dbReference type="ARBA" id="ARBA00022679"/>
    </source>
</evidence>
<dbReference type="GO" id="GO:0032259">
    <property type="term" value="P:methylation"/>
    <property type="evidence" value="ECO:0007669"/>
    <property type="project" value="UniProtKB-KW"/>
</dbReference>
<sequence length="585" mass="68521">MTDNVNTLLNENNITAPEKRFLNLSETSNFASAYLNKPVSVSNISYLLQYGRIKKYGDKRNILVDVLELIKYYDSLNNFEYKLTTKNPLNLQNITKDEYIINRSEINENIVKNIDNKNRLGNSDGQRLNDFANPLLSFSRYTESERTKHVHRIHPYKGKFIPQLVEYFLDIHIDEFKKEAYFKKGDIVLDPFCGSGTTLVQSNELNLHAVGIEISPFNALISNIKIGTHPLSEIRKYISDITYKFTDFRKKKNNDFFIENLNRSLSKFNNKYFPSPEYKIKVREGGINEKEYGGQKEKEFLVEYERLVKEYKVEIINKYDYSSFNGKWFLRPVKEEIDFIFGEIQKIENSDVKKVLAAILSRTMRSCRATTHADLATLKEPIVSPYYCKKHGKICKPLLTIKDWWKTYSEDTIQRLEEFQKLKTNTFQLCLCGDSRNLDIYAEVNKKNVLFYEILKNQKIRGIFSSPPYVGLIDYHEQHAYAYELFGFQKKDEMEIGSLSKGSGKKAREAYIKDISDVLINSAKYLQEDYDIFLVANDKYNIYPEIVKLSGMKIVNRFNRPVLNRVEKDRSNIYSETIFHIKQNK</sequence>
<protein>
    <submittedName>
        <fullName evidence="4">Site-specific DNA-methyltransferase</fullName>
    </submittedName>
</protein>
<evidence type="ECO:0000256" key="1">
    <source>
        <dbReference type="ARBA" id="ARBA00022603"/>
    </source>
</evidence>
<organism evidence="4 5">
    <name type="scientific">Candidatus Acidulodesulfobacterium acidiphilum</name>
    <dbReference type="NCBI Taxonomy" id="2597224"/>
    <lineage>
        <taxon>Bacteria</taxon>
        <taxon>Deltaproteobacteria</taxon>
        <taxon>Candidatus Acidulodesulfobacterales</taxon>
        <taxon>Candidatus Acidulodesulfobacterium</taxon>
    </lineage>
</organism>
<dbReference type="InterPro" id="IPR029063">
    <property type="entry name" value="SAM-dependent_MTases_sf"/>
</dbReference>
<dbReference type="AlphaFoldDB" id="A0A520XDL1"/>
<dbReference type="Gene3D" id="3.40.50.150">
    <property type="entry name" value="Vaccinia Virus protein VP39"/>
    <property type="match status" value="1"/>
</dbReference>
<keyword evidence="1" id="KW-0489">Methyltransferase</keyword>
<evidence type="ECO:0000313" key="5">
    <source>
        <dbReference type="Proteomes" id="UP000322454"/>
    </source>
</evidence>
<gene>
    <name evidence="4" type="ORF">EVJ48_05040</name>
</gene>
<dbReference type="InterPro" id="IPR002941">
    <property type="entry name" value="DNA_methylase_N4/N6"/>
</dbReference>
<dbReference type="SUPFAM" id="SSF53335">
    <property type="entry name" value="S-adenosyl-L-methionine-dependent methyltransferases"/>
    <property type="match status" value="2"/>
</dbReference>
<comment type="caution">
    <text evidence="4">The sequence shown here is derived from an EMBL/GenBank/DDBJ whole genome shotgun (WGS) entry which is preliminary data.</text>
</comment>
<dbReference type="GO" id="GO:0003677">
    <property type="term" value="F:DNA binding"/>
    <property type="evidence" value="ECO:0007669"/>
    <property type="project" value="InterPro"/>
</dbReference>
<dbReference type="GO" id="GO:0008170">
    <property type="term" value="F:N-methyltransferase activity"/>
    <property type="evidence" value="ECO:0007669"/>
    <property type="project" value="InterPro"/>
</dbReference>